<feature type="transmembrane region" description="Helical" evidence="5">
    <location>
        <begin position="12"/>
        <end position="34"/>
    </location>
</feature>
<organism evidence="7 8">
    <name type="scientific">Halorientalis regularis</name>
    <dbReference type="NCBI Taxonomy" id="660518"/>
    <lineage>
        <taxon>Archaea</taxon>
        <taxon>Methanobacteriati</taxon>
        <taxon>Methanobacteriota</taxon>
        <taxon>Stenosarchaea group</taxon>
        <taxon>Halobacteria</taxon>
        <taxon>Halobacteriales</taxon>
        <taxon>Haloarculaceae</taxon>
        <taxon>Halorientalis</taxon>
    </lineage>
</organism>
<dbReference type="Pfam" id="PF01343">
    <property type="entry name" value="Peptidase_S49"/>
    <property type="match status" value="2"/>
</dbReference>
<comment type="similarity">
    <text evidence="1">Belongs to the peptidase S49 family.</text>
</comment>
<reference evidence="8" key="1">
    <citation type="submission" date="2016-10" db="EMBL/GenBank/DDBJ databases">
        <authorList>
            <person name="Varghese N."/>
            <person name="Submissions S."/>
        </authorList>
    </citation>
    <scope>NUCLEOTIDE SEQUENCE [LARGE SCALE GENOMIC DNA]</scope>
    <source>
        <strain evidence="8">IBRC-M 10760</strain>
    </source>
</reference>
<evidence type="ECO:0000256" key="1">
    <source>
        <dbReference type="ARBA" id="ARBA00008683"/>
    </source>
</evidence>
<dbReference type="InterPro" id="IPR002142">
    <property type="entry name" value="Peptidase_S49"/>
</dbReference>
<evidence type="ECO:0000256" key="3">
    <source>
        <dbReference type="ARBA" id="ARBA00022801"/>
    </source>
</evidence>
<keyword evidence="4" id="KW-0720">Serine protease</keyword>
<proteinExistence type="inferred from homology"/>
<dbReference type="Gene3D" id="3.90.226.10">
    <property type="entry name" value="2-enoyl-CoA Hydratase, Chain A, domain 1"/>
    <property type="match status" value="1"/>
</dbReference>
<dbReference type="SUPFAM" id="SSF52096">
    <property type="entry name" value="ClpP/crotonase"/>
    <property type="match status" value="1"/>
</dbReference>
<evidence type="ECO:0000313" key="7">
    <source>
        <dbReference type="EMBL" id="SDE91291.1"/>
    </source>
</evidence>
<evidence type="ECO:0000259" key="6">
    <source>
        <dbReference type="Pfam" id="PF01343"/>
    </source>
</evidence>
<protein>
    <submittedName>
        <fullName evidence="7">Protease-4</fullName>
    </submittedName>
</protein>
<name>A0A1G7GT70_9EURY</name>
<dbReference type="OrthoDB" id="27099at2157"/>
<dbReference type="InterPro" id="IPR047272">
    <property type="entry name" value="S49_SppA_C"/>
</dbReference>
<dbReference type="PANTHER" id="PTHR42987">
    <property type="entry name" value="PEPTIDASE S49"/>
    <property type="match status" value="1"/>
</dbReference>
<sequence length="301" mass="31043">MNRDPGLLDRLGGPVVVFAVVGLLVGAALVPYAWGASTGPDGTVAVVEMHGTITGDTAAAAMADLREARQNDSIEAVVLDVNSPGGLASASEQLYLAVKQTSEQLPVVVAVTGTAASGSYYMSAPADKIFVTPASTVGSIGVRAVVPPQGAPDNQITTGPDKTTTATQSEARRRVETLRRAFVGSVVAERDLNISASELSYAKVYSGTRGIQVGLADEIGGLGAAVDEAAERASLSDYETVRMESPTPSPLSRIGLNATGATTEATFEYTGVDTTQYLMLHGQLNTPDTAAQIEVRTNGTN</sequence>
<keyword evidence="2 7" id="KW-0645">Protease</keyword>
<dbReference type="GO" id="GO:0006508">
    <property type="term" value="P:proteolysis"/>
    <property type="evidence" value="ECO:0007669"/>
    <property type="project" value="UniProtKB-KW"/>
</dbReference>
<keyword evidence="5" id="KW-1133">Transmembrane helix</keyword>
<dbReference type="CDD" id="cd07023">
    <property type="entry name" value="S49_Sppa_N_C"/>
    <property type="match status" value="1"/>
</dbReference>
<dbReference type="InterPro" id="IPR029045">
    <property type="entry name" value="ClpP/crotonase-like_dom_sf"/>
</dbReference>
<dbReference type="RefSeq" id="WP_092687986.1">
    <property type="nucleotide sequence ID" value="NZ_FNBK01000002.1"/>
</dbReference>
<keyword evidence="3" id="KW-0378">Hydrolase</keyword>
<feature type="domain" description="Peptidase S49" evidence="6">
    <location>
        <begin position="161"/>
        <end position="235"/>
    </location>
</feature>
<dbReference type="AlphaFoldDB" id="A0A1G7GT70"/>
<evidence type="ECO:0000256" key="2">
    <source>
        <dbReference type="ARBA" id="ARBA00022670"/>
    </source>
</evidence>
<evidence type="ECO:0000256" key="4">
    <source>
        <dbReference type="ARBA" id="ARBA00022825"/>
    </source>
</evidence>
<dbReference type="PANTHER" id="PTHR42987:SF4">
    <property type="entry name" value="PROTEASE SOHB-RELATED"/>
    <property type="match status" value="1"/>
</dbReference>
<accession>A0A1G7GT70</accession>
<dbReference type="Proteomes" id="UP000199076">
    <property type="component" value="Unassembled WGS sequence"/>
</dbReference>
<gene>
    <name evidence="7" type="ORF">SAMN05216218_102173</name>
</gene>
<keyword evidence="5" id="KW-0472">Membrane</keyword>
<dbReference type="EMBL" id="FNBK01000002">
    <property type="protein sequence ID" value="SDE91291.1"/>
    <property type="molecule type" value="Genomic_DNA"/>
</dbReference>
<keyword evidence="8" id="KW-1185">Reference proteome</keyword>
<keyword evidence="5" id="KW-0812">Transmembrane</keyword>
<dbReference type="GO" id="GO:0008236">
    <property type="term" value="F:serine-type peptidase activity"/>
    <property type="evidence" value="ECO:0007669"/>
    <property type="project" value="UniProtKB-KW"/>
</dbReference>
<dbReference type="STRING" id="660518.SAMN05216218_102173"/>
<evidence type="ECO:0000313" key="8">
    <source>
        <dbReference type="Proteomes" id="UP000199076"/>
    </source>
</evidence>
<evidence type="ECO:0000256" key="5">
    <source>
        <dbReference type="SAM" id="Phobius"/>
    </source>
</evidence>
<feature type="domain" description="Peptidase S49" evidence="6">
    <location>
        <begin position="101"/>
        <end position="144"/>
    </location>
</feature>